<dbReference type="AlphaFoldDB" id="A0A0E9QDE6"/>
<protein>
    <submittedName>
        <fullName evidence="1">Uncharacterized protein</fullName>
    </submittedName>
</protein>
<dbReference type="EMBL" id="GBXM01094429">
    <property type="protein sequence ID" value="JAH14148.1"/>
    <property type="molecule type" value="Transcribed_RNA"/>
</dbReference>
<accession>A0A0E9QDE6</accession>
<reference evidence="1" key="2">
    <citation type="journal article" date="2015" name="Fish Shellfish Immunol.">
        <title>Early steps in the European eel (Anguilla anguilla)-Vibrio vulnificus interaction in the gills: Role of the RtxA13 toxin.</title>
        <authorList>
            <person name="Callol A."/>
            <person name="Pajuelo D."/>
            <person name="Ebbesson L."/>
            <person name="Teles M."/>
            <person name="MacKenzie S."/>
            <person name="Amaro C."/>
        </authorList>
    </citation>
    <scope>NUCLEOTIDE SEQUENCE</scope>
</reference>
<reference evidence="1" key="1">
    <citation type="submission" date="2014-11" db="EMBL/GenBank/DDBJ databases">
        <authorList>
            <person name="Amaro Gonzalez C."/>
        </authorList>
    </citation>
    <scope>NUCLEOTIDE SEQUENCE</scope>
</reference>
<organism evidence="1">
    <name type="scientific">Anguilla anguilla</name>
    <name type="common">European freshwater eel</name>
    <name type="synonym">Muraena anguilla</name>
    <dbReference type="NCBI Taxonomy" id="7936"/>
    <lineage>
        <taxon>Eukaryota</taxon>
        <taxon>Metazoa</taxon>
        <taxon>Chordata</taxon>
        <taxon>Craniata</taxon>
        <taxon>Vertebrata</taxon>
        <taxon>Euteleostomi</taxon>
        <taxon>Actinopterygii</taxon>
        <taxon>Neopterygii</taxon>
        <taxon>Teleostei</taxon>
        <taxon>Anguilliformes</taxon>
        <taxon>Anguillidae</taxon>
        <taxon>Anguilla</taxon>
    </lineage>
</organism>
<evidence type="ECO:0000313" key="1">
    <source>
        <dbReference type="EMBL" id="JAH14148.1"/>
    </source>
</evidence>
<sequence>MYFETCNVCHLLITMQFVSWIHTDLSL</sequence>
<name>A0A0E9QDE6_ANGAN</name>
<proteinExistence type="predicted"/>